<sequence>MESETLKVAVRFGLEEGDRLSKETVAEAFFLREFGGGGLKYTIRVTSEQCRIAAMEEAAWETTLQQK</sequence>
<proteinExistence type="predicted"/>
<accession>A0A835R6D8</accession>
<reference evidence="1 2" key="1">
    <citation type="journal article" date="2020" name="Nat. Food">
        <title>A phased Vanilla planifolia genome enables genetic improvement of flavour and production.</title>
        <authorList>
            <person name="Hasing T."/>
            <person name="Tang H."/>
            <person name="Brym M."/>
            <person name="Khazi F."/>
            <person name="Huang T."/>
            <person name="Chambers A.H."/>
        </authorList>
    </citation>
    <scope>NUCLEOTIDE SEQUENCE [LARGE SCALE GENOMIC DNA]</scope>
    <source>
        <tissue evidence="1">Leaf</tissue>
    </source>
</reference>
<comment type="caution">
    <text evidence="1">The sequence shown here is derived from an EMBL/GenBank/DDBJ whole genome shotgun (WGS) entry which is preliminary data.</text>
</comment>
<gene>
    <name evidence="1" type="ORF">HPP92_011625</name>
</gene>
<dbReference type="EMBL" id="JADCNM010000005">
    <property type="protein sequence ID" value="KAG0483541.1"/>
    <property type="molecule type" value="Genomic_DNA"/>
</dbReference>
<protein>
    <submittedName>
        <fullName evidence="1">Uncharacterized protein</fullName>
    </submittedName>
</protein>
<organism evidence="1 2">
    <name type="scientific">Vanilla planifolia</name>
    <name type="common">Vanilla</name>
    <dbReference type="NCBI Taxonomy" id="51239"/>
    <lineage>
        <taxon>Eukaryota</taxon>
        <taxon>Viridiplantae</taxon>
        <taxon>Streptophyta</taxon>
        <taxon>Embryophyta</taxon>
        <taxon>Tracheophyta</taxon>
        <taxon>Spermatophyta</taxon>
        <taxon>Magnoliopsida</taxon>
        <taxon>Liliopsida</taxon>
        <taxon>Asparagales</taxon>
        <taxon>Orchidaceae</taxon>
        <taxon>Vanilloideae</taxon>
        <taxon>Vanilleae</taxon>
        <taxon>Vanilla</taxon>
    </lineage>
</organism>
<dbReference type="AlphaFoldDB" id="A0A835R6D8"/>
<evidence type="ECO:0000313" key="1">
    <source>
        <dbReference type="EMBL" id="KAG0483541.1"/>
    </source>
</evidence>
<dbReference type="Proteomes" id="UP000639772">
    <property type="component" value="Unassembled WGS sequence"/>
</dbReference>
<evidence type="ECO:0000313" key="2">
    <source>
        <dbReference type="Proteomes" id="UP000639772"/>
    </source>
</evidence>
<name>A0A835R6D8_VANPL</name>